<dbReference type="Proteomes" id="UP000199167">
    <property type="component" value="Unassembled WGS sequence"/>
</dbReference>
<gene>
    <name evidence="2" type="ORF">SAMN04488515_2663</name>
</gene>
<keyword evidence="1" id="KW-0732">Signal</keyword>
<protein>
    <recommendedName>
        <fullName evidence="4">Tat pathway signal sequence domain protein</fullName>
    </recommendedName>
</protein>
<evidence type="ECO:0000313" key="3">
    <source>
        <dbReference type="Proteomes" id="UP000199167"/>
    </source>
</evidence>
<dbReference type="EMBL" id="FOIZ01000002">
    <property type="protein sequence ID" value="SEW40081.1"/>
    <property type="molecule type" value="Genomic_DNA"/>
</dbReference>
<evidence type="ECO:0008006" key="4">
    <source>
        <dbReference type="Google" id="ProtNLM"/>
    </source>
</evidence>
<sequence length="148" mass="14871">MMNVSRMTGFAAALAMSMAGVTTASAQDAAAEFSLELNNAAETSAGDCRLTFVASNGLGQDLGDIAYEVAVFDGSGIVSRILVLELGSLTEGKTKVLQFDLAGQPCSNTSRIIVNAVAACTLADGTVAGDLCLSGLAAGSRGAIQFGI</sequence>
<name>A0A1I0RHC8_9RHOB</name>
<organism evidence="2 3">
    <name type="scientific">Cognatiyoonia koreensis</name>
    <dbReference type="NCBI Taxonomy" id="364200"/>
    <lineage>
        <taxon>Bacteria</taxon>
        <taxon>Pseudomonadati</taxon>
        <taxon>Pseudomonadota</taxon>
        <taxon>Alphaproteobacteria</taxon>
        <taxon>Rhodobacterales</taxon>
        <taxon>Paracoccaceae</taxon>
        <taxon>Cognatiyoonia</taxon>
    </lineage>
</organism>
<proteinExistence type="predicted"/>
<keyword evidence="3" id="KW-1185">Reference proteome</keyword>
<evidence type="ECO:0000313" key="2">
    <source>
        <dbReference type="EMBL" id="SEW40081.1"/>
    </source>
</evidence>
<reference evidence="2 3" key="1">
    <citation type="submission" date="2016-10" db="EMBL/GenBank/DDBJ databases">
        <authorList>
            <person name="de Groot N.N."/>
        </authorList>
    </citation>
    <scope>NUCLEOTIDE SEQUENCE [LARGE SCALE GENOMIC DNA]</scope>
    <source>
        <strain evidence="2 3">DSM 17925</strain>
    </source>
</reference>
<evidence type="ECO:0000256" key="1">
    <source>
        <dbReference type="SAM" id="SignalP"/>
    </source>
</evidence>
<dbReference type="AlphaFoldDB" id="A0A1I0RHC8"/>
<accession>A0A1I0RHC8</accession>
<dbReference type="STRING" id="364200.SAMN04488515_2663"/>
<dbReference type="RefSeq" id="WP_242650564.1">
    <property type="nucleotide sequence ID" value="NZ_FOIZ01000002.1"/>
</dbReference>
<feature type="chain" id="PRO_5011475128" description="Tat pathway signal sequence domain protein" evidence="1">
    <location>
        <begin position="27"/>
        <end position="148"/>
    </location>
</feature>
<feature type="signal peptide" evidence="1">
    <location>
        <begin position="1"/>
        <end position="26"/>
    </location>
</feature>